<dbReference type="InterPro" id="IPR036097">
    <property type="entry name" value="HisK_dim/P_sf"/>
</dbReference>
<dbReference type="InterPro" id="IPR003661">
    <property type="entry name" value="HisK_dim/P_dom"/>
</dbReference>
<dbReference type="SMART" id="SM00448">
    <property type="entry name" value="REC"/>
    <property type="match status" value="1"/>
</dbReference>
<evidence type="ECO:0000256" key="4">
    <source>
        <dbReference type="PROSITE-ProRule" id="PRU00169"/>
    </source>
</evidence>
<dbReference type="AlphaFoldDB" id="G3J1U5"/>
<dbReference type="SUPFAM" id="SSF55874">
    <property type="entry name" value="ATPase domain of HSP90 chaperone/DNA topoisomerase II/histidine kinase"/>
    <property type="match status" value="1"/>
</dbReference>
<sequence>MNSLTNTCSNIVIVDDLPNNLRVLSEILQSGGYNVRPAINGEVALKSIAYNLPDLILLDIRMPGMDGYEICRQLKNDPMTREIPVIFISALNDIEDKLAAFNVGGADFICKPFQTEEVLARVATHTALFKSRQAIKAREECLQRSLQDLEAAHLRLKEMSGQLLQSEKLASIGLLAAGVAHEINNPIGFISSNLNILKSYVGSLLRLIDEYALLETNAPADTLKRIDETKQEIDLLFLRQDVLELIGESIDGSGRVRKIVQDLRDFSHPGDSEWQQVNLNTALDSSLNLAWNEIKYKAEVIKDYDDVPMVECLYHQINQVLLNLLVNAAQAIGEKGQIILRTRRQNDWVTISVIDNGYGIPPENIEKIFDPFFTTKPVGKGTGLGLSTAYGIIAKHGGRVVVDSTLGKGAAFTIWLPIKRNDSA</sequence>
<dbReference type="InterPro" id="IPR001789">
    <property type="entry name" value="Sig_transdc_resp-reg_receiver"/>
</dbReference>
<evidence type="ECO:0000259" key="6">
    <source>
        <dbReference type="PROSITE" id="PS50109"/>
    </source>
</evidence>
<organism evidence="8 9">
    <name type="scientific">Methylobacter tundripaludum (strain ATCC BAA-1195 / DSM 17260 / SV96)</name>
    <dbReference type="NCBI Taxonomy" id="697282"/>
    <lineage>
        <taxon>Bacteria</taxon>
        <taxon>Pseudomonadati</taxon>
        <taxon>Pseudomonadota</taxon>
        <taxon>Gammaproteobacteria</taxon>
        <taxon>Methylococcales</taxon>
        <taxon>Methylococcaceae</taxon>
        <taxon>Methylobacter</taxon>
    </lineage>
</organism>
<dbReference type="Gene3D" id="3.40.50.2300">
    <property type="match status" value="1"/>
</dbReference>
<dbReference type="InterPro" id="IPR003594">
    <property type="entry name" value="HATPase_dom"/>
</dbReference>
<dbReference type="eggNOG" id="COG4191">
    <property type="taxonomic scope" value="Bacteria"/>
</dbReference>
<dbReference type="STRING" id="697282.Mettu_2809"/>
<dbReference type="PROSITE" id="PS50110">
    <property type="entry name" value="RESPONSE_REGULATORY"/>
    <property type="match status" value="1"/>
</dbReference>
<proteinExistence type="predicted"/>
<dbReference type="SUPFAM" id="SSF47384">
    <property type="entry name" value="Homodimeric domain of signal transducing histidine kinase"/>
    <property type="match status" value="1"/>
</dbReference>
<dbReference type="CDD" id="cd00082">
    <property type="entry name" value="HisKA"/>
    <property type="match status" value="1"/>
</dbReference>
<keyword evidence="3 4" id="KW-0597">Phosphoprotein</keyword>
<dbReference type="SMART" id="SM00387">
    <property type="entry name" value="HATPase_c"/>
    <property type="match status" value="1"/>
</dbReference>
<dbReference type="PRINTS" id="PR00344">
    <property type="entry name" value="BCTRLSENSOR"/>
</dbReference>
<dbReference type="Proteomes" id="UP000004664">
    <property type="component" value="Unassembled WGS sequence"/>
</dbReference>
<dbReference type="InterPro" id="IPR004358">
    <property type="entry name" value="Sig_transdc_His_kin-like_C"/>
</dbReference>
<feature type="coiled-coil region" evidence="5">
    <location>
        <begin position="132"/>
        <end position="159"/>
    </location>
</feature>
<dbReference type="InterPro" id="IPR036890">
    <property type="entry name" value="HATPase_C_sf"/>
</dbReference>
<evidence type="ECO:0000313" key="8">
    <source>
        <dbReference type="EMBL" id="EGW19701.1"/>
    </source>
</evidence>
<evidence type="ECO:0000259" key="7">
    <source>
        <dbReference type="PROSITE" id="PS50110"/>
    </source>
</evidence>
<keyword evidence="8" id="KW-0808">Transferase</keyword>
<dbReference type="Gene3D" id="1.10.287.130">
    <property type="match status" value="1"/>
</dbReference>
<dbReference type="CDD" id="cd19920">
    <property type="entry name" value="REC_PA4781-like"/>
    <property type="match status" value="1"/>
</dbReference>
<dbReference type="HOGENOM" id="CLU_000445_114_72_6"/>
<name>G3J1U5_METTV</name>
<dbReference type="PROSITE" id="PS50109">
    <property type="entry name" value="HIS_KIN"/>
    <property type="match status" value="1"/>
</dbReference>
<reference evidence="8 9" key="1">
    <citation type="submission" date="2011-06" db="EMBL/GenBank/DDBJ databases">
        <title>Genomic sequence of Methylobacter tundripaludum SV96.</title>
        <authorList>
            <consortium name="US DOE Joint Genome Institute"/>
            <person name="Lucas S."/>
            <person name="Han J."/>
            <person name="Lapidus A."/>
            <person name="Cheng J.-F."/>
            <person name="Goodwin L."/>
            <person name="Pitluck S."/>
            <person name="Held B."/>
            <person name="Detter J.C."/>
            <person name="Han C."/>
            <person name="Tapia R."/>
            <person name="Land M."/>
            <person name="Hauser L."/>
            <person name="Kyrpides N."/>
            <person name="Ivanova N."/>
            <person name="Ovchinnikova G."/>
            <person name="Pagani I."/>
            <person name="Klotz M.G."/>
            <person name="Dispirito A.A."/>
            <person name="Murrell J.C."/>
            <person name="Dunfield P."/>
            <person name="Kalyuzhnaya M.G."/>
            <person name="Svenning M."/>
            <person name="Trotsenko Y.A."/>
            <person name="Stein L.Y."/>
            <person name="Woyke T."/>
        </authorList>
    </citation>
    <scope>NUCLEOTIDE SEQUENCE [LARGE SCALE GENOMIC DNA]</scope>
    <source>
        <strain evidence="9">ATCC BAA-1195 / DSM 17260 / SV96</strain>
    </source>
</reference>
<dbReference type="OrthoDB" id="1931120at2"/>
<dbReference type="GO" id="GO:0000155">
    <property type="term" value="F:phosphorelay sensor kinase activity"/>
    <property type="evidence" value="ECO:0007669"/>
    <property type="project" value="InterPro"/>
</dbReference>
<dbReference type="PANTHER" id="PTHR43065:SF50">
    <property type="entry name" value="HISTIDINE KINASE"/>
    <property type="match status" value="1"/>
</dbReference>
<gene>
    <name evidence="8" type="ORF">Mettu_2809</name>
</gene>
<dbReference type="PANTHER" id="PTHR43065">
    <property type="entry name" value="SENSOR HISTIDINE KINASE"/>
    <property type="match status" value="1"/>
</dbReference>
<accession>G3J1U5</accession>
<evidence type="ECO:0000313" key="9">
    <source>
        <dbReference type="Proteomes" id="UP000004664"/>
    </source>
</evidence>
<dbReference type="InterPro" id="IPR011006">
    <property type="entry name" value="CheY-like_superfamily"/>
</dbReference>
<dbReference type="Gene3D" id="3.30.565.10">
    <property type="entry name" value="Histidine kinase-like ATPase, C-terminal domain"/>
    <property type="match status" value="1"/>
</dbReference>
<evidence type="ECO:0000256" key="2">
    <source>
        <dbReference type="ARBA" id="ARBA00012438"/>
    </source>
</evidence>
<keyword evidence="5" id="KW-0175">Coiled coil</keyword>
<comment type="catalytic activity">
    <reaction evidence="1">
        <text>ATP + protein L-histidine = ADP + protein N-phospho-L-histidine.</text>
        <dbReference type="EC" id="2.7.13.3"/>
    </reaction>
</comment>
<keyword evidence="9" id="KW-1185">Reference proteome</keyword>
<evidence type="ECO:0000256" key="5">
    <source>
        <dbReference type="SAM" id="Coils"/>
    </source>
</evidence>
<evidence type="ECO:0000256" key="1">
    <source>
        <dbReference type="ARBA" id="ARBA00000085"/>
    </source>
</evidence>
<dbReference type="EMBL" id="JH109154">
    <property type="protein sequence ID" value="EGW19701.1"/>
    <property type="molecule type" value="Genomic_DNA"/>
</dbReference>
<feature type="domain" description="Response regulatory" evidence="7">
    <location>
        <begin position="10"/>
        <end position="126"/>
    </location>
</feature>
<feature type="domain" description="Histidine kinase" evidence="6">
    <location>
        <begin position="178"/>
        <end position="420"/>
    </location>
</feature>
<dbReference type="RefSeq" id="WP_006893864.1">
    <property type="nucleotide sequence ID" value="NZ_JH109154.1"/>
</dbReference>
<feature type="modified residue" description="4-aspartylphosphate" evidence="4">
    <location>
        <position position="59"/>
    </location>
</feature>
<dbReference type="Pfam" id="PF02518">
    <property type="entry name" value="HATPase_c"/>
    <property type="match status" value="1"/>
</dbReference>
<protein>
    <recommendedName>
        <fullName evidence="2">histidine kinase</fullName>
        <ecNumber evidence="2">2.7.13.3</ecNumber>
    </recommendedName>
</protein>
<evidence type="ECO:0000256" key="3">
    <source>
        <dbReference type="ARBA" id="ARBA00022553"/>
    </source>
</evidence>
<dbReference type="SUPFAM" id="SSF52172">
    <property type="entry name" value="CheY-like"/>
    <property type="match status" value="1"/>
</dbReference>
<dbReference type="InterPro" id="IPR005467">
    <property type="entry name" value="His_kinase_dom"/>
</dbReference>
<dbReference type="Pfam" id="PF00072">
    <property type="entry name" value="Response_reg"/>
    <property type="match status" value="1"/>
</dbReference>
<keyword evidence="8" id="KW-0418">Kinase</keyword>
<dbReference type="EC" id="2.7.13.3" evidence="2"/>